<comment type="caution">
    <text evidence="2">The sequence shown here is derived from an EMBL/GenBank/DDBJ whole genome shotgun (WGS) entry which is preliminary data.</text>
</comment>
<evidence type="ECO:0000313" key="3">
    <source>
        <dbReference type="Proteomes" id="UP000240357"/>
    </source>
</evidence>
<dbReference type="AlphaFoldDB" id="A0A2T2YC54"/>
<keyword evidence="3" id="KW-1185">Reference proteome</keyword>
<dbReference type="EMBL" id="PYFT01000001">
    <property type="protein sequence ID" value="PSR53102.1"/>
    <property type="molecule type" value="Genomic_DNA"/>
</dbReference>
<evidence type="ECO:0000256" key="1">
    <source>
        <dbReference type="SAM" id="MobiDB-lite"/>
    </source>
</evidence>
<reference evidence="2 3" key="1">
    <citation type="submission" date="2018-03" db="EMBL/GenBank/DDBJ databases">
        <title>Adhaeribacter sp. HMF7605 Genome sequencing and assembly.</title>
        <authorList>
            <person name="Kang H."/>
            <person name="Kang J."/>
            <person name="Cha I."/>
            <person name="Kim H."/>
            <person name="Joh K."/>
        </authorList>
    </citation>
    <scope>NUCLEOTIDE SEQUENCE [LARGE SCALE GENOMIC DNA]</scope>
    <source>
        <strain evidence="2 3">HMF7605</strain>
    </source>
</reference>
<dbReference type="Proteomes" id="UP000240357">
    <property type="component" value="Unassembled WGS sequence"/>
</dbReference>
<dbReference type="RefSeq" id="WP_106927392.1">
    <property type="nucleotide sequence ID" value="NZ_PYFT01000001.1"/>
</dbReference>
<dbReference type="OrthoDB" id="9778366at2"/>
<proteinExistence type="predicted"/>
<name>A0A2T2YC54_9BACT</name>
<gene>
    <name evidence="2" type="ORF">AHMF7605_05955</name>
</gene>
<organism evidence="2 3">
    <name type="scientific">Adhaeribacter arboris</name>
    <dbReference type="NCBI Taxonomy" id="2072846"/>
    <lineage>
        <taxon>Bacteria</taxon>
        <taxon>Pseudomonadati</taxon>
        <taxon>Bacteroidota</taxon>
        <taxon>Cytophagia</taxon>
        <taxon>Cytophagales</taxon>
        <taxon>Hymenobacteraceae</taxon>
        <taxon>Adhaeribacter</taxon>
    </lineage>
</organism>
<accession>A0A2T2YC54</accession>
<evidence type="ECO:0000313" key="2">
    <source>
        <dbReference type="EMBL" id="PSR53102.1"/>
    </source>
</evidence>
<protein>
    <submittedName>
        <fullName evidence="2">Uncharacterized protein</fullName>
    </submittedName>
</protein>
<sequence length="70" mass="7808">MTIQVDGIDNEEGLAHPMGEGNGLRNFKKRAQKMQADYSLVTQPNQGVEIRLTINLLQFNKLDLALAEIP</sequence>
<feature type="region of interest" description="Disordered" evidence="1">
    <location>
        <begin position="1"/>
        <end position="23"/>
    </location>
</feature>